<accession>V6IV32</accession>
<dbReference type="Proteomes" id="UP000018296">
    <property type="component" value="Unassembled WGS sequence"/>
</dbReference>
<organism evidence="1 2">
    <name type="scientific">Sporolactobacillus laevolacticus DSM 442</name>
    <dbReference type="NCBI Taxonomy" id="1395513"/>
    <lineage>
        <taxon>Bacteria</taxon>
        <taxon>Bacillati</taxon>
        <taxon>Bacillota</taxon>
        <taxon>Bacilli</taxon>
        <taxon>Bacillales</taxon>
        <taxon>Sporolactobacillaceae</taxon>
        <taxon>Sporolactobacillus</taxon>
    </lineage>
</organism>
<gene>
    <name evidence="1" type="ORF">P343_14855</name>
</gene>
<proteinExistence type="predicted"/>
<reference evidence="1 2" key="1">
    <citation type="journal article" date="2013" name="Genome Announc.">
        <title>Genome Sequence of Sporolactobacillus laevolacticus DSM442, an Efficient Polymer-Grade D-Lactate Producer from Agricultural Waste Cottonseed as a Nitrogen Source.</title>
        <authorList>
            <person name="Wang H."/>
            <person name="Wang L."/>
            <person name="Ju J."/>
            <person name="Yu B."/>
            <person name="Ma Y."/>
        </authorList>
    </citation>
    <scope>NUCLEOTIDE SEQUENCE [LARGE SCALE GENOMIC DNA]</scope>
    <source>
        <strain evidence="1 2">DSM 442</strain>
    </source>
</reference>
<name>V6IV32_9BACL</name>
<protein>
    <submittedName>
        <fullName evidence="1">Uncharacterized protein</fullName>
    </submittedName>
</protein>
<evidence type="ECO:0000313" key="1">
    <source>
        <dbReference type="EMBL" id="EST10935.1"/>
    </source>
</evidence>
<dbReference type="EMBL" id="AWTC01000016">
    <property type="protein sequence ID" value="EST10935.1"/>
    <property type="molecule type" value="Genomic_DNA"/>
</dbReference>
<dbReference type="AlphaFoldDB" id="V6IV32"/>
<keyword evidence="2" id="KW-1185">Reference proteome</keyword>
<sequence length="57" mass="6505">MNYIGTKVPSFWEHCIPAFMSKDAKVEVTTLLPRLVPSLYKCFFSSLVAQGTEKTRH</sequence>
<evidence type="ECO:0000313" key="2">
    <source>
        <dbReference type="Proteomes" id="UP000018296"/>
    </source>
</evidence>
<comment type="caution">
    <text evidence="1">The sequence shown here is derived from an EMBL/GenBank/DDBJ whole genome shotgun (WGS) entry which is preliminary data.</text>
</comment>